<proteinExistence type="predicted"/>
<sequence>MGKTQFVLLTIIEAKKGDLDRGFNQLTAELIVLDKTEEKDTPVLLHGADLWRFGVLQRNESSIHRDLHTYRVPEDLEQTFSIIIGILNRWAISLRK</sequence>
<name>A0A450U7I1_9GAMM</name>
<reference evidence="2" key="1">
    <citation type="submission" date="2019-02" db="EMBL/GenBank/DDBJ databases">
        <authorList>
            <person name="Gruber-Vodicka R. H."/>
            <person name="Seah K. B. B."/>
        </authorList>
    </citation>
    <scope>NUCLEOTIDE SEQUENCE</scope>
    <source>
        <strain evidence="2">BECK_M6</strain>
        <strain evidence="1">BECK_M7</strain>
    </source>
</reference>
<protein>
    <submittedName>
        <fullName evidence="2">Uncharacterized protein</fullName>
    </submittedName>
</protein>
<organism evidence="2">
    <name type="scientific">Candidatus Kentrum sp. LFY</name>
    <dbReference type="NCBI Taxonomy" id="2126342"/>
    <lineage>
        <taxon>Bacteria</taxon>
        <taxon>Pseudomonadati</taxon>
        <taxon>Pseudomonadota</taxon>
        <taxon>Gammaproteobacteria</taxon>
        <taxon>Candidatus Kentrum</taxon>
    </lineage>
</organism>
<dbReference type="AlphaFoldDB" id="A0A450U7I1"/>
<dbReference type="EMBL" id="CAADFH010000002">
    <property type="protein sequence ID" value="VFJ87715.1"/>
    <property type="molecule type" value="Genomic_DNA"/>
</dbReference>
<evidence type="ECO:0000313" key="1">
    <source>
        <dbReference type="EMBL" id="VFJ87293.1"/>
    </source>
</evidence>
<dbReference type="EMBL" id="CAADFF010000006">
    <property type="protein sequence ID" value="VFJ87293.1"/>
    <property type="molecule type" value="Genomic_DNA"/>
</dbReference>
<evidence type="ECO:0000313" key="2">
    <source>
        <dbReference type="EMBL" id="VFJ87715.1"/>
    </source>
</evidence>
<gene>
    <name evidence="2" type="ORF">BECKLFY1418A_GA0070994_100231</name>
    <name evidence="1" type="ORF">BECKLFY1418B_GA0070995_100610</name>
</gene>
<accession>A0A450U7I1</accession>